<dbReference type="EMBL" id="GDHC01017434">
    <property type="protein sequence ID" value="JAQ01195.1"/>
    <property type="molecule type" value="Transcribed_RNA"/>
</dbReference>
<evidence type="ECO:0000313" key="3">
    <source>
        <dbReference type="EMBL" id="JAG01152.1"/>
    </source>
</evidence>
<evidence type="ECO:0000313" key="5">
    <source>
        <dbReference type="EMBL" id="JAQ01195.1"/>
    </source>
</evidence>
<reference evidence="5" key="4">
    <citation type="journal article" date="2016" name="Gigascience">
        <title>De novo construction of an expanded transcriptome assembly for the western tarnished plant bug, Lygus hesperus.</title>
        <authorList>
            <person name="Tassone E.E."/>
            <person name="Geib S.M."/>
            <person name="Hall B."/>
            <person name="Fabrick J.A."/>
            <person name="Brent C.S."/>
            <person name="Hull J.J."/>
        </authorList>
    </citation>
    <scope>NUCLEOTIDE SEQUENCE</scope>
</reference>
<proteinExistence type="predicted"/>
<dbReference type="AlphaFoldDB" id="A0A0A9VY90"/>
<feature type="region of interest" description="Disordered" evidence="1">
    <location>
        <begin position="40"/>
        <end position="74"/>
    </location>
</feature>
<feature type="chain" id="PRO_5015033621" evidence="2">
    <location>
        <begin position="24"/>
        <end position="103"/>
    </location>
</feature>
<organism evidence="3">
    <name type="scientific">Lygus hesperus</name>
    <name type="common">Western plant bug</name>
    <dbReference type="NCBI Taxonomy" id="30085"/>
    <lineage>
        <taxon>Eukaryota</taxon>
        <taxon>Metazoa</taxon>
        <taxon>Ecdysozoa</taxon>
        <taxon>Arthropoda</taxon>
        <taxon>Hexapoda</taxon>
        <taxon>Insecta</taxon>
        <taxon>Pterygota</taxon>
        <taxon>Neoptera</taxon>
        <taxon>Paraneoptera</taxon>
        <taxon>Hemiptera</taxon>
        <taxon>Heteroptera</taxon>
        <taxon>Panheteroptera</taxon>
        <taxon>Cimicomorpha</taxon>
        <taxon>Miridae</taxon>
        <taxon>Mirini</taxon>
        <taxon>Lygus</taxon>
    </lineage>
</organism>
<gene>
    <name evidence="3" type="primary">COIL</name>
    <name evidence="3" type="ORF">CM83_7117</name>
    <name evidence="5" type="ORF">g.44398</name>
</gene>
<reference evidence="3" key="1">
    <citation type="journal article" date="2014" name="PLoS ONE">
        <title>Transcriptome-Based Identification of ABC Transporters in the Western Tarnished Plant Bug Lygus hesperus.</title>
        <authorList>
            <person name="Hull J.J."/>
            <person name="Chaney K."/>
            <person name="Geib S.M."/>
            <person name="Fabrick J.A."/>
            <person name="Brent C.S."/>
            <person name="Walsh D."/>
            <person name="Lavine L.C."/>
        </authorList>
    </citation>
    <scope>NUCLEOTIDE SEQUENCE</scope>
</reference>
<feature type="signal peptide" evidence="2">
    <location>
        <begin position="1"/>
        <end position="23"/>
    </location>
</feature>
<accession>A0A0A9VY90</accession>
<keyword evidence="2" id="KW-0732">Signal</keyword>
<protein>
    <submittedName>
        <fullName evidence="3">Coilin</fullName>
    </submittedName>
</protein>
<reference evidence="3" key="2">
    <citation type="submission" date="2014-07" db="EMBL/GenBank/DDBJ databases">
        <authorList>
            <person name="Hull J."/>
        </authorList>
    </citation>
    <scope>NUCLEOTIDE SEQUENCE</scope>
</reference>
<evidence type="ECO:0000256" key="2">
    <source>
        <dbReference type="SAM" id="SignalP"/>
    </source>
</evidence>
<sequence length="103" mass="10529">MKTFGIQVTLFVLLAVAAVLSTGATLNSDGDKDHIGIVGKHTKEDTLPTEQKSPVIEGNQQREKRSGWSGGGGGGYMPGGCPPCSCPCANIGGGWGSSNPKGR</sequence>
<dbReference type="EMBL" id="GBHO01042452">
    <property type="protein sequence ID" value="JAG01152.1"/>
    <property type="molecule type" value="Transcribed_RNA"/>
</dbReference>
<reference evidence="4" key="3">
    <citation type="submission" date="2014-09" db="EMBL/GenBank/DDBJ databases">
        <authorList>
            <person name="Magalhaes I.L.F."/>
            <person name="Oliveira U."/>
            <person name="Santos F.R."/>
            <person name="Vidigal T.H.D.A."/>
            <person name="Brescovit A.D."/>
            <person name="Santos A.J."/>
        </authorList>
    </citation>
    <scope>NUCLEOTIDE SEQUENCE</scope>
</reference>
<evidence type="ECO:0000256" key="1">
    <source>
        <dbReference type="SAM" id="MobiDB-lite"/>
    </source>
</evidence>
<name>A0A0A9VY90_LYGHE</name>
<dbReference type="EMBL" id="GBRD01007690">
    <property type="protein sequence ID" value="JAG58131.1"/>
    <property type="molecule type" value="Transcribed_RNA"/>
</dbReference>
<evidence type="ECO:0000313" key="4">
    <source>
        <dbReference type="EMBL" id="JAG58131.1"/>
    </source>
</evidence>